<protein>
    <recommendedName>
        <fullName evidence="4">CCHC-type domain-containing protein</fullName>
    </recommendedName>
</protein>
<organism evidence="5">
    <name type="scientific">Fagus sylvatica</name>
    <name type="common">Beechnut</name>
    <dbReference type="NCBI Taxonomy" id="28930"/>
    <lineage>
        <taxon>Eukaryota</taxon>
        <taxon>Viridiplantae</taxon>
        <taxon>Streptophyta</taxon>
        <taxon>Embryophyta</taxon>
        <taxon>Tracheophyta</taxon>
        <taxon>Spermatophyta</taxon>
        <taxon>Magnoliopsida</taxon>
        <taxon>eudicotyledons</taxon>
        <taxon>Gunneridae</taxon>
        <taxon>Pentapetalae</taxon>
        <taxon>rosids</taxon>
        <taxon>fabids</taxon>
        <taxon>Fagales</taxon>
        <taxon>Fagaceae</taxon>
        <taxon>Fagus</taxon>
    </lineage>
</organism>
<evidence type="ECO:0000256" key="1">
    <source>
        <dbReference type="PROSITE-ProRule" id="PRU00047"/>
    </source>
</evidence>
<dbReference type="PANTHER" id="PTHR33116:SF86">
    <property type="entry name" value="REVERSE TRANSCRIPTASE DOMAIN-CONTAINING PROTEIN"/>
    <property type="match status" value="1"/>
</dbReference>
<feature type="region of interest" description="Disordered" evidence="2">
    <location>
        <begin position="150"/>
        <end position="175"/>
    </location>
</feature>
<dbReference type="AlphaFoldDB" id="A0A2N9JAX0"/>
<dbReference type="Gene3D" id="3.60.10.10">
    <property type="entry name" value="Endonuclease/exonuclease/phosphatase"/>
    <property type="match status" value="1"/>
</dbReference>
<dbReference type="PROSITE" id="PS50158">
    <property type="entry name" value="ZF_CCHC"/>
    <property type="match status" value="1"/>
</dbReference>
<keyword evidence="3" id="KW-1133">Transmembrane helix</keyword>
<dbReference type="SUPFAM" id="SSF56219">
    <property type="entry name" value="DNase I-like"/>
    <property type="match status" value="1"/>
</dbReference>
<keyword evidence="3" id="KW-0812">Transmembrane</keyword>
<dbReference type="GO" id="GO:0003824">
    <property type="term" value="F:catalytic activity"/>
    <property type="evidence" value="ECO:0007669"/>
    <property type="project" value="InterPro"/>
</dbReference>
<reference evidence="5" key="1">
    <citation type="submission" date="2018-02" db="EMBL/GenBank/DDBJ databases">
        <authorList>
            <person name="Cohen D.B."/>
            <person name="Kent A.D."/>
        </authorList>
    </citation>
    <scope>NUCLEOTIDE SEQUENCE</scope>
</reference>
<evidence type="ECO:0000256" key="3">
    <source>
        <dbReference type="SAM" id="Phobius"/>
    </source>
</evidence>
<dbReference type="InterPro" id="IPR000477">
    <property type="entry name" value="RT_dom"/>
</dbReference>
<dbReference type="GO" id="GO:0003676">
    <property type="term" value="F:nucleic acid binding"/>
    <property type="evidence" value="ECO:0007669"/>
    <property type="project" value="InterPro"/>
</dbReference>
<keyword evidence="1" id="KW-0863">Zinc-finger</keyword>
<evidence type="ECO:0000259" key="4">
    <source>
        <dbReference type="PROSITE" id="PS50158"/>
    </source>
</evidence>
<dbReference type="InterPro" id="IPR001878">
    <property type="entry name" value="Znf_CCHC"/>
</dbReference>
<sequence>MQACEPFRGPFWLCCGGVFPFFPFIVLVFYYIFFGVWIERRGLSHDGGVRGDVPSDGMGWGRYLRIWVEVDIAKPLMRGGILQFEDEETGALHDPFWVDFQYEHLLIFCYRCGQLGHSGNDCLEGPRTSRDLEPGEARYGAWLHALPSQAPRQPRAYSPPSFRAVDSTSNTGRSHEQVVGDVNAASALAEGKGDSSVAGNVWDETHLPTMGRFVVQNSEMELARKERAGSVASRVGGKKTSQMVEMDDTTLEGVSVAKKQHVHQMVTNMAELSAKAIDQLRRDGYGGGLALLWDDTVDVHVQSFSKHHIDSWVNSHYGEVWRFTGFYGNPITACRRYSWELLWRLKGMSDRPWLVIGDFNEIMSSAEKQGKLLHCPAQMAEFREALNDCLLLDLGAHNATPKNDGFILNMSGYVRRDVKRQYPRLGKHIGKNKQVDKIPQMAAKLDMSKAYDRVEWDYLKKMMLKLRFHEKWVALIMECVTSVSYSILVNGDPKGYVKPNRGLRQGDPLSPYLFLICAEAETVHHVLWGCEFAQKVWMASAVQFFASMDSTMSFVEIIDRCFMELQFPLVAIFFTTVWALWKARNEMFWEDKVVTVSDVVLRGAKNAMNYIEAGNIEDMVKSVPTDLGPQKWEPPNEDIFKLNIAAHYNGIQHKEGLGVIN</sequence>
<evidence type="ECO:0000256" key="2">
    <source>
        <dbReference type="SAM" id="MobiDB-lite"/>
    </source>
</evidence>
<proteinExistence type="predicted"/>
<dbReference type="Pfam" id="PF00078">
    <property type="entry name" value="RVT_1"/>
    <property type="match status" value="1"/>
</dbReference>
<dbReference type="EMBL" id="OIVN01006469">
    <property type="protein sequence ID" value="SPD33710.1"/>
    <property type="molecule type" value="Genomic_DNA"/>
</dbReference>
<dbReference type="Pfam" id="PF03372">
    <property type="entry name" value="Exo_endo_phos"/>
    <property type="match status" value="1"/>
</dbReference>
<keyword evidence="1" id="KW-0862">Zinc</keyword>
<dbReference type="Pfam" id="PF14392">
    <property type="entry name" value="zf-CCHC_4"/>
    <property type="match status" value="1"/>
</dbReference>
<feature type="domain" description="CCHC-type" evidence="4">
    <location>
        <begin position="109"/>
        <end position="122"/>
    </location>
</feature>
<gene>
    <name evidence="5" type="ORF">FSB_LOCUS61592</name>
</gene>
<name>A0A2N9JAX0_FAGSY</name>
<dbReference type="InterPro" id="IPR005135">
    <property type="entry name" value="Endo/exonuclease/phosphatase"/>
</dbReference>
<keyword evidence="3" id="KW-0472">Membrane</keyword>
<dbReference type="GO" id="GO:0008270">
    <property type="term" value="F:zinc ion binding"/>
    <property type="evidence" value="ECO:0007669"/>
    <property type="project" value="UniProtKB-KW"/>
</dbReference>
<dbReference type="PANTHER" id="PTHR33116">
    <property type="entry name" value="REVERSE TRANSCRIPTASE ZINC-BINDING DOMAIN-CONTAINING PROTEIN-RELATED-RELATED"/>
    <property type="match status" value="1"/>
</dbReference>
<dbReference type="InterPro" id="IPR036691">
    <property type="entry name" value="Endo/exonu/phosph_ase_sf"/>
</dbReference>
<accession>A0A2N9JAX0</accession>
<evidence type="ECO:0000313" key="5">
    <source>
        <dbReference type="EMBL" id="SPD33710.1"/>
    </source>
</evidence>
<keyword evidence="1" id="KW-0479">Metal-binding</keyword>
<feature type="transmembrane region" description="Helical" evidence="3">
    <location>
        <begin position="12"/>
        <end position="38"/>
    </location>
</feature>
<dbReference type="InterPro" id="IPR025836">
    <property type="entry name" value="Zn_knuckle_CX2CX4HX4C"/>
</dbReference>